<dbReference type="EMBL" id="JAENIL010000008">
    <property type="protein sequence ID" value="MBK1876407.1"/>
    <property type="molecule type" value="Genomic_DNA"/>
</dbReference>
<evidence type="ECO:0000256" key="6">
    <source>
        <dbReference type="ARBA" id="ARBA00023136"/>
    </source>
</evidence>
<feature type="chain" id="PRO_5037113308" evidence="9">
    <location>
        <begin position="24"/>
        <end position="505"/>
    </location>
</feature>
<evidence type="ECO:0000256" key="7">
    <source>
        <dbReference type="ARBA" id="ARBA00023237"/>
    </source>
</evidence>
<evidence type="ECO:0000256" key="5">
    <source>
        <dbReference type="ARBA" id="ARBA00022692"/>
    </source>
</evidence>
<evidence type="ECO:0000256" key="1">
    <source>
        <dbReference type="ARBA" id="ARBA00004442"/>
    </source>
</evidence>
<keyword evidence="11" id="KW-1185">Reference proteome</keyword>
<protein>
    <submittedName>
        <fullName evidence="10">TolC family protein</fullName>
    </submittedName>
</protein>
<evidence type="ECO:0000256" key="9">
    <source>
        <dbReference type="SAM" id="SignalP"/>
    </source>
</evidence>
<accession>A0A934RT62</accession>
<dbReference type="InterPro" id="IPR051906">
    <property type="entry name" value="TolC-like"/>
</dbReference>
<keyword evidence="7" id="KW-0998">Cell outer membrane</keyword>
<keyword evidence="5" id="KW-0812">Transmembrane</keyword>
<keyword evidence="3" id="KW-0813">Transport</keyword>
<dbReference type="AlphaFoldDB" id="A0A934RT62"/>
<comment type="similarity">
    <text evidence="2">Belongs to the outer membrane factor (OMF) (TC 1.B.17) family.</text>
</comment>
<dbReference type="GO" id="GO:1990281">
    <property type="term" value="C:efflux pump complex"/>
    <property type="evidence" value="ECO:0007669"/>
    <property type="project" value="TreeGrafter"/>
</dbReference>
<dbReference type="GO" id="GO:0009279">
    <property type="term" value="C:cell outer membrane"/>
    <property type="evidence" value="ECO:0007669"/>
    <property type="project" value="UniProtKB-SubCell"/>
</dbReference>
<name>A0A934RT62_9BACT</name>
<evidence type="ECO:0000256" key="8">
    <source>
        <dbReference type="SAM" id="MobiDB-lite"/>
    </source>
</evidence>
<dbReference type="GO" id="GO:0015288">
    <property type="term" value="F:porin activity"/>
    <property type="evidence" value="ECO:0007669"/>
    <property type="project" value="TreeGrafter"/>
</dbReference>
<keyword evidence="4" id="KW-1134">Transmembrane beta strand</keyword>
<feature type="region of interest" description="Disordered" evidence="8">
    <location>
        <begin position="108"/>
        <end position="127"/>
    </location>
</feature>
<dbReference type="PANTHER" id="PTHR30026:SF23">
    <property type="entry name" value="TO APRF-PUTATIVE OUTER MEMBRANE EFFLUX PROTEIN OR SECRETED ALKALINE PHOSPHATASE-RELATED"/>
    <property type="match status" value="1"/>
</dbReference>
<keyword evidence="9" id="KW-0732">Signal</keyword>
<evidence type="ECO:0000313" key="11">
    <source>
        <dbReference type="Proteomes" id="UP000617628"/>
    </source>
</evidence>
<feature type="compositionally biased region" description="Polar residues" evidence="8">
    <location>
        <begin position="108"/>
        <end position="126"/>
    </location>
</feature>
<organism evidence="10 11">
    <name type="scientific">Pelagicoccus mobilis</name>
    <dbReference type="NCBI Taxonomy" id="415221"/>
    <lineage>
        <taxon>Bacteria</taxon>
        <taxon>Pseudomonadati</taxon>
        <taxon>Verrucomicrobiota</taxon>
        <taxon>Opitutia</taxon>
        <taxon>Puniceicoccales</taxon>
        <taxon>Pelagicoccaceae</taxon>
        <taxon>Pelagicoccus</taxon>
    </lineage>
</organism>
<feature type="region of interest" description="Disordered" evidence="8">
    <location>
        <begin position="78"/>
        <end position="97"/>
    </location>
</feature>
<evidence type="ECO:0000256" key="2">
    <source>
        <dbReference type="ARBA" id="ARBA00007613"/>
    </source>
</evidence>
<evidence type="ECO:0000256" key="4">
    <source>
        <dbReference type="ARBA" id="ARBA00022452"/>
    </source>
</evidence>
<dbReference type="Gene3D" id="1.20.1600.10">
    <property type="entry name" value="Outer membrane efflux proteins (OEP)"/>
    <property type="match status" value="2"/>
</dbReference>
<evidence type="ECO:0000313" key="10">
    <source>
        <dbReference type="EMBL" id="MBK1876407.1"/>
    </source>
</evidence>
<keyword evidence="6" id="KW-0472">Membrane</keyword>
<dbReference type="PANTHER" id="PTHR30026">
    <property type="entry name" value="OUTER MEMBRANE PROTEIN TOLC"/>
    <property type="match status" value="1"/>
</dbReference>
<comment type="subcellular location">
    <subcellularLocation>
        <location evidence="1">Cell outer membrane</location>
    </subcellularLocation>
</comment>
<dbReference type="RefSeq" id="WP_200354620.1">
    <property type="nucleotide sequence ID" value="NZ_JAENIL010000008.1"/>
</dbReference>
<proteinExistence type="inferred from homology"/>
<dbReference type="InterPro" id="IPR003423">
    <property type="entry name" value="OMP_efflux"/>
</dbReference>
<dbReference type="SUPFAM" id="SSF56954">
    <property type="entry name" value="Outer membrane efflux proteins (OEP)"/>
    <property type="match status" value="1"/>
</dbReference>
<feature type="signal peptide" evidence="9">
    <location>
        <begin position="1"/>
        <end position="23"/>
    </location>
</feature>
<dbReference type="Pfam" id="PF02321">
    <property type="entry name" value="OEP"/>
    <property type="match status" value="2"/>
</dbReference>
<dbReference type="GO" id="GO:0015562">
    <property type="term" value="F:efflux transmembrane transporter activity"/>
    <property type="evidence" value="ECO:0007669"/>
    <property type="project" value="InterPro"/>
</dbReference>
<sequence>MKFFPLATALAFACPFLAHNSFAEELTLRAAIDRALANNLGLRIQSLEPEIAQEAVTSQESQFDPTVFSRANLSQSDLEWENSEGRTNQTTSDSRSYALGVSKRVSSGGQLTASANQSRNDGSSFNPELGQLVGGELSERASLSLEFTQPLLRDFGRDVNLAPVRRAKSQARVADLETRNAVYDLLQNIESSYWRLSDSYQRRDLHQSNLELSEKLLEESRERERLGLSTKIDTLQAEANLAQRKEQIIRSEQSILEATDALLSLTGELDDSVDLATNVSVSQLPNNEATLDNFQIVLQNALDNNFDSDIQEEILEQLEQSRILAKNAKRPQVDLSLSSSYIGLSPESAKDSFEEAFDRRGDDWGIRLVFNLPWGQRGAKSQLRQTLHRIDQAELRLAEIKQDLLRTVRSAWRELDTSRQQLSAAKLVVALQEATFEQEQSKYEEGLSTFRILLEAQRDLDQAKLSLLDAQLATIQAEVALARVEGSTLERHSIEWNSPSSPDRN</sequence>
<comment type="caution">
    <text evidence="10">The sequence shown here is derived from an EMBL/GenBank/DDBJ whole genome shotgun (WGS) entry which is preliminary data.</text>
</comment>
<feature type="compositionally biased region" description="Polar residues" evidence="8">
    <location>
        <begin position="85"/>
        <end position="95"/>
    </location>
</feature>
<gene>
    <name evidence="10" type="ORF">JIN87_05970</name>
</gene>
<dbReference type="Proteomes" id="UP000617628">
    <property type="component" value="Unassembled WGS sequence"/>
</dbReference>
<reference evidence="10" key="1">
    <citation type="submission" date="2021-01" db="EMBL/GenBank/DDBJ databases">
        <title>Modified the classification status of verrucomicrobia.</title>
        <authorList>
            <person name="Feng X."/>
        </authorList>
    </citation>
    <scope>NUCLEOTIDE SEQUENCE</scope>
    <source>
        <strain evidence="10">KCTC 13126</strain>
    </source>
</reference>
<evidence type="ECO:0000256" key="3">
    <source>
        <dbReference type="ARBA" id="ARBA00022448"/>
    </source>
</evidence>